<dbReference type="GeneID" id="108569351"/>
<organism evidence="2 3">
    <name type="scientific">Nicrophorus vespilloides</name>
    <name type="common">Boreal carrion beetle</name>
    <dbReference type="NCBI Taxonomy" id="110193"/>
    <lineage>
        <taxon>Eukaryota</taxon>
        <taxon>Metazoa</taxon>
        <taxon>Ecdysozoa</taxon>
        <taxon>Arthropoda</taxon>
        <taxon>Hexapoda</taxon>
        <taxon>Insecta</taxon>
        <taxon>Pterygota</taxon>
        <taxon>Neoptera</taxon>
        <taxon>Endopterygota</taxon>
        <taxon>Coleoptera</taxon>
        <taxon>Polyphaga</taxon>
        <taxon>Staphyliniformia</taxon>
        <taxon>Silphidae</taxon>
        <taxon>Nicrophorinae</taxon>
        <taxon>Nicrophorus</taxon>
    </lineage>
</organism>
<dbReference type="Proteomes" id="UP000695000">
    <property type="component" value="Unplaced"/>
</dbReference>
<evidence type="ECO:0000256" key="1">
    <source>
        <dbReference type="SAM" id="MobiDB-lite"/>
    </source>
</evidence>
<proteinExistence type="predicted"/>
<gene>
    <name evidence="3" type="primary">LOC108569351</name>
</gene>
<evidence type="ECO:0000313" key="2">
    <source>
        <dbReference type="Proteomes" id="UP000695000"/>
    </source>
</evidence>
<protein>
    <submittedName>
        <fullName evidence="3">Uncharacterized protein LOC108569351</fullName>
    </submittedName>
</protein>
<evidence type="ECO:0000313" key="3">
    <source>
        <dbReference type="RefSeq" id="XP_017786362.1"/>
    </source>
</evidence>
<sequence>AEVNDRDDDTNKYWNIRNTNRTPFTYTNRASGVSIENVYLSSQIDALQWQLKEVESSRGIYRTVMKQLVTFLEKAHRSLELLDSKLNNDRLPNREEDCCSSYNGELNDSSSWIGKTCTDSADVTYRNVSRRAKRNSLPHEISPHSLSQEAYRLLRTAESLLNTQEPDLTNLKSNQSKDLEFLAQLAKEFPAEPSVRKQISLNPKLLTPEKESKPTPSKITTSDIFRETLSRSTVLSSKSSIANDADFSSTLTDGHSLSFKTNSSPVSSIGSAEDESGFSSLNSFQEVGLPMTNDPKKHRLYETETSTENDNFRLWKTTTTMTTTDQLSLSTRGETTKSEKILMNVLWV</sequence>
<feature type="region of interest" description="Disordered" evidence="1">
    <location>
        <begin position="192"/>
        <end position="223"/>
    </location>
</feature>
<name>A0ABM1NHR2_NICVS</name>
<accession>A0ABM1NHR2</accession>
<feature type="non-terminal residue" evidence="3">
    <location>
        <position position="1"/>
    </location>
</feature>
<keyword evidence="2" id="KW-1185">Reference proteome</keyword>
<reference evidence="3" key="1">
    <citation type="submission" date="2025-08" db="UniProtKB">
        <authorList>
            <consortium name="RefSeq"/>
        </authorList>
    </citation>
    <scope>IDENTIFICATION</scope>
    <source>
        <tissue evidence="3">Whole Larva</tissue>
    </source>
</reference>
<dbReference type="RefSeq" id="XP_017786362.1">
    <property type="nucleotide sequence ID" value="XM_017930873.1"/>
</dbReference>
<feature type="compositionally biased region" description="Polar residues" evidence="1">
    <location>
        <begin position="214"/>
        <end position="223"/>
    </location>
</feature>